<proteinExistence type="predicted"/>
<accession>A0A9N8P1T9</accession>
<feature type="transmembrane region" description="Helical" evidence="1">
    <location>
        <begin position="46"/>
        <end position="64"/>
    </location>
</feature>
<dbReference type="RefSeq" id="WP_180857603.1">
    <property type="nucleotide sequence ID" value="NZ_CAIJDE010000040.1"/>
</dbReference>
<comment type="caution">
    <text evidence="2">The sequence shown here is derived from an EMBL/GenBank/DDBJ whole genome shotgun (WGS) entry which is preliminary data.</text>
</comment>
<keyword evidence="1" id="KW-0812">Transmembrane</keyword>
<keyword evidence="3" id="KW-1185">Reference proteome</keyword>
<keyword evidence="1" id="KW-0472">Membrane</keyword>
<evidence type="ECO:0000313" key="3">
    <source>
        <dbReference type="Proteomes" id="UP000533639"/>
    </source>
</evidence>
<sequence>MKENRIAQIKNELQQTEKNEGIITVKLIQQESPKSSVFEKPFAKDLGFPLILAVLLVLITRFITRKTIKAEISKLKTETDKNNAEIAKVKSSYQPIILNSLQIIQSHLYQDKINSLKNLMKSKSDLFNVKQIYHEGDALIDDIYDYYQTVYNKLSENLIENLKRNALENAGLFPSKIRTKFNKLNGLVYEAYNIQSRHFSVKTQDLPNGMQKLLEDIDAEFEKLIDLIRDDLHFDNTFIHDFIKEYQKDLKQ</sequence>
<evidence type="ECO:0000313" key="2">
    <source>
        <dbReference type="EMBL" id="CAC9974389.1"/>
    </source>
</evidence>
<dbReference type="Proteomes" id="UP000533639">
    <property type="component" value="Unassembled WGS sequence"/>
</dbReference>
<protein>
    <submittedName>
        <fullName evidence="2">Uncharacterized protein</fullName>
    </submittedName>
</protein>
<dbReference type="AlphaFoldDB" id="A0A9N8P1T9"/>
<name>A0A9N8P1T9_9FLAO</name>
<reference evidence="2 3" key="1">
    <citation type="submission" date="2020-06" db="EMBL/GenBank/DDBJ databases">
        <authorList>
            <person name="Criscuolo A."/>
        </authorList>
    </citation>
    <scope>NUCLEOTIDE SEQUENCE [LARGE SCALE GENOMIC DNA]</scope>
    <source>
        <strain evidence="2">PXU-55</strain>
    </source>
</reference>
<dbReference type="EMBL" id="CAIJDE010000040">
    <property type="protein sequence ID" value="CAC9974389.1"/>
    <property type="molecule type" value="Genomic_DNA"/>
</dbReference>
<keyword evidence="1" id="KW-1133">Transmembrane helix</keyword>
<gene>
    <name evidence="2" type="ORF">FLAPXU55_02086</name>
</gene>
<evidence type="ECO:0000256" key="1">
    <source>
        <dbReference type="SAM" id="Phobius"/>
    </source>
</evidence>
<organism evidence="2 3">
    <name type="scientific">Flavobacterium panici</name>
    <dbReference type="NCBI Taxonomy" id="2654843"/>
    <lineage>
        <taxon>Bacteria</taxon>
        <taxon>Pseudomonadati</taxon>
        <taxon>Bacteroidota</taxon>
        <taxon>Flavobacteriia</taxon>
        <taxon>Flavobacteriales</taxon>
        <taxon>Flavobacteriaceae</taxon>
        <taxon>Flavobacterium</taxon>
    </lineage>
</organism>